<proteinExistence type="predicted"/>
<evidence type="ECO:0000313" key="2">
    <source>
        <dbReference type="EMBL" id="GLB42004.1"/>
    </source>
</evidence>
<feature type="compositionally biased region" description="Pro residues" evidence="1">
    <location>
        <begin position="88"/>
        <end position="100"/>
    </location>
</feature>
<gene>
    <name evidence="2" type="ORF">LshimejAT787_1100190</name>
</gene>
<dbReference type="AlphaFoldDB" id="A0A9P3PUY0"/>
<name>A0A9P3PUY0_LYOSH</name>
<protein>
    <submittedName>
        <fullName evidence="2">Uncharacterized protein</fullName>
    </submittedName>
</protein>
<sequence length="117" mass="12461">MSASRSTLPSSPTSSSTGCDGTYVPTEPSSLGHPSAAAAVQLLPPLPPLPPRLHRDHRPGPSTRLHEHFRSRYDQQPHSLVLLETSCPPSPVSWGTPPPSWSASLSPTSHTQRTSSP</sequence>
<feature type="compositionally biased region" description="Low complexity" evidence="1">
    <location>
        <begin position="1"/>
        <end position="17"/>
    </location>
</feature>
<feature type="compositionally biased region" description="Basic and acidic residues" evidence="1">
    <location>
        <begin position="64"/>
        <end position="73"/>
    </location>
</feature>
<reference evidence="2" key="1">
    <citation type="submission" date="2022-07" db="EMBL/GenBank/DDBJ databases">
        <title>The genome of Lyophyllum shimeji provides insight into the initial evolution of ectomycorrhizal fungal genome.</title>
        <authorList>
            <person name="Kobayashi Y."/>
            <person name="Shibata T."/>
            <person name="Hirakawa H."/>
            <person name="Shigenobu S."/>
            <person name="Nishiyama T."/>
            <person name="Yamada A."/>
            <person name="Hasebe M."/>
            <person name="Kawaguchi M."/>
        </authorList>
    </citation>
    <scope>NUCLEOTIDE SEQUENCE</scope>
    <source>
        <strain evidence="2">AT787</strain>
    </source>
</reference>
<feature type="region of interest" description="Disordered" evidence="1">
    <location>
        <begin position="86"/>
        <end position="117"/>
    </location>
</feature>
<feature type="region of interest" description="Disordered" evidence="1">
    <location>
        <begin position="1"/>
        <end position="73"/>
    </location>
</feature>
<keyword evidence="3" id="KW-1185">Reference proteome</keyword>
<dbReference type="PROSITE" id="PS51257">
    <property type="entry name" value="PROKAR_LIPOPROTEIN"/>
    <property type="match status" value="1"/>
</dbReference>
<dbReference type="EMBL" id="BRPK01000011">
    <property type="protein sequence ID" value="GLB42004.1"/>
    <property type="molecule type" value="Genomic_DNA"/>
</dbReference>
<comment type="caution">
    <text evidence="2">The sequence shown here is derived from an EMBL/GenBank/DDBJ whole genome shotgun (WGS) entry which is preliminary data.</text>
</comment>
<evidence type="ECO:0000313" key="3">
    <source>
        <dbReference type="Proteomes" id="UP001063166"/>
    </source>
</evidence>
<accession>A0A9P3PUY0</accession>
<evidence type="ECO:0000256" key="1">
    <source>
        <dbReference type="SAM" id="MobiDB-lite"/>
    </source>
</evidence>
<dbReference type="Proteomes" id="UP001063166">
    <property type="component" value="Unassembled WGS sequence"/>
</dbReference>
<feature type="compositionally biased region" description="Polar residues" evidence="1">
    <location>
        <begin position="103"/>
        <end position="117"/>
    </location>
</feature>
<organism evidence="2 3">
    <name type="scientific">Lyophyllum shimeji</name>
    <name type="common">Hon-shimeji</name>
    <name type="synonym">Tricholoma shimeji</name>
    <dbReference type="NCBI Taxonomy" id="47721"/>
    <lineage>
        <taxon>Eukaryota</taxon>
        <taxon>Fungi</taxon>
        <taxon>Dikarya</taxon>
        <taxon>Basidiomycota</taxon>
        <taxon>Agaricomycotina</taxon>
        <taxon>Agaricomycetes</taxon>
        <taxon>Agaricomycetidae</taxon>
        <taxon>Agaricales</taxon>
        <taxon>Tricholomatineae</taxon>
        <taxon>Lyophyllaceae</taxon>
        <taxon>Lyophyllum</taxon>
    </lineage>
</organism>